<feature type="signal peptide" evidence="2">
    <location>
        <begin position="1"/>
        <end position="21"/>
    </location>
</feature>
<evidence type="ECO:0000256" key="2">
    <source>
        <dbReference type="SAM" id="SignalP"/>
    </source>
</evidence>
<keyword evidence="4" id="KW-1185">Reference proteome</keyword>
<dbReference type="PANTHER" id="PTHR30006:SF2">
    <property type="entry name" value="ABC TRANSPORTER SUBSTRATE-BINDING PROTEIN"/>
    <property type="match status" value="1"/>
</dbReference>
<dbReference type="PROSITE" id="PS51257">
    <property type="entry name" value="PROKAR_LIPOPROTEIN"/>
    <property type="match status" value="1"/>
</dbReference>
<evidence type="ECO:0000313" key="3">
    <source>
        <dbReference type="EMBL" id="MBP1936838.1"/>
    </source>
</evidence>
<gene>
    <name evidence="3" type="ORF">J2Z20_001719</name>
</gene>
<dbReference type="Proteomes" id="UP001519273">
    <property type="component" value="Unassembled WGS sequence"/>
</dbReference>
<comment type="caution">
    <text evidence="3">The sequence shown here is derived from an EMBL/GenBank/DDBJ whole genome shotgun (WGS) entry which is preliminary data.</text>
</comment>
<dbReference type="Pfam" id="PF13343">
    <property type="entry name" value="SBP_bac_6"/>
    <property type="match status" value="1"/>
</dbReference>
<feature type="chain" id="PRO_5045443331" evidence="2">
    <location>
        <begin position="22"/>
        <end position="366"/>
    </location>
</feature>
<sequence length="366" mass="40697">MKISKLLKMATVGVLSLSIIAGCSSKQEASSSNSVDYNKLSVEEITKKAKEEGQLNSVGMPDAWANWKGTWEDLQTKYGIKHSDTDMSSAEELAKFESEKDNATADIGDVGIAFGPLAKEKDLTLAYKTSHWDDIPKWAKDNDGHWVLGYTGSIAFITDKNNVKNSPKSWKDLESGNYKVTVGDVLKANQAQFAVLAAAYANGGNEKNIQPGIDFFNKLAKQGRLRTTDPSLTALEKGEVDVAIVWDFNALGYRDQIDKNRFDIVIPQDGSVMSGYTTVINKYAKHPYAAMLAREYILSDEGQANLARGYARPIRENVKLPEDAKAKLLPNEMYKNVHPVSDMKTWEETTKKLMQLWQEQVLTNVK</sequence>
<organism evidence="3 4">
    <name type="scientific">Paenibacillus sediminis</name>
    <dbReference type="NCBI Taxonomy" id="664909"/>
    <lineage>
        <taxon>Bacteria</taxon>
        <taxon>Bacillati</taxon>
        <taxon>Bacillota</taxon>
        <taxon>Bacilli</taxon>
        <taxon>Bacillales</taxon>
        <taxon>Paenibacillaceae</taxon>
        <taxon>Paenibacillus</taxon>
    </lineage>
</organism>
<dbReference type="SUPFAM" id="SSF53850">
    <property type="entry name" value="Periplasmic binding protein-like II"/>
    <property type="match status" value="1"/>
</dbReference>
<dbReference type="RefSeq" id="WP_209848075.1">
    <property type="nucleotide sequence ID" value="NZ_CBCRVE010000003.1"/>
</dbReference>
<dbReference type="EMBL" id="JAGGKP010000002">
    <property type="protein sequence ID" value="MBP1936838.1"/>
    <property type="molecule type" value="Genomic_DNA"/>
</dbReference>
<accession>A0ABS4H2S3</accession>
<name>A0ABS4H2S3_9BACL</name>
<evidence type="ECO:0000256" key="1">
    <source>
        <dbReference type="ARBA" id="ARBA00022729"/>
    </source>
</evidence>
<reference evidence="3 4" key="1">
    <citation type="submission" date="2021-03" db="EMBL/GenBank/DDBJ databases">
        <title>Genomic Encyclopedia of Type Strains, Phase IV (KMG-IV): sequencing the most valuable type-strain genomes for metagenomic binning, comparative biology and taxonomic classification.</title>
        <authorList>
            <person name="Goeker M."/>
        </authorList>
    </citation>
    <scope>NUCLEOTIDE SEQUENCE [LARGE SCALE GENOMIC DNA]</scope>
    <source>
        <strain evidence="3 4">DSM 23491</strain>
    </source>
</reference>
<dbReference type="Gene3D" id="3.40.190.10">
    <property type="entry name" value="Periplasmic binding protein-like II"/>
    <property type="match status" value="2"/>
</dbReference>
<keyword evidence="1 2" id="KW-0732">Signal</keyword>
<protein>
    <submittedName>
        <fullName evidence="3">Spermidine/putrescine transport system substrate-binding protein</fullName>
    </submittedName>
</protein>
<proteinExistence type="predicted"/>
<dbReference type="PANTHER" id="PTHR30006">
    <property type="entry name" value="THIAMINE-BINDING PERIPLASMIC PROTEIN-RELATED"/>
    <property type="match status" value="1"/>
</dbReference>
<evidence type="ECO:0000313" key="4">
    <source>
        <dbReference type="Proteomes" id="UP001519273"/>
    </source>
</evidence>